<dbReference type="Gene3D" id="1.10.1200.10">
    <property type="entry name" value="ACP-like"/>
    <property type="match status" value="1"/>
</dbReference>
<organism evidence="19 20">
    <name type="scientific">Lachancea nothofagi CBS 11611</name>
    <dbReference type="NCBI Taxonomy" id="1266666"/>
    <lineage>
        <taxon>Eukaryota</taxon>
        <taxon>Fungi</taxon>
        <taxon>Dikarya</taxon>
        <taxon>Ascomycota</taxon>
        <taxon>Saccharomycotina</taxon>
        <taxon>Saccharomycetes</taxon>
        <taxon>Saccharomycetales</taxon>
        <taxon>Saccharomycetaceae</taxon>
        <taxon>Lachancea</taxon>
    </lineage>
</organism>
<dbReference type="InterPro" id="IPR014397">
    <property type="entry name" value="Lys2"/>
</dbReference>
<comment type="cofactor">
    <cofactor evidence="1">
        <name>pantetheine 4'-phosphate</name>
        <dbReference type="ChEBI" id="CHEBI:47942"/>
    </cofactor>
</comment>
<dbReference type="InterPro" id="IPR000873">
    <property type="entry name" value="AMP-dep_synth/lig_dom"/>
</dbReference>
<dbReference type="FunFam" id="3.40.50.720:FF:000787">
    <property type="entry name" value="L-2-aminoadipate reductase"/>
    <property type="match status" value="1"/>
</dbReference>
<dbReference type="InterPro" id="IPR042099">
    <property type="entry name" value="ANL_N_sf"/>
</dbReference>
<dbReference type="NCBIfam" id="TIGR01733">
    <property type="entry name" value="AA-adenyl-dom"/>
    <property type="match status" value="1"/>
</dbReference>
<comment type="catalytic activity">
    <reaction evidence="16">
        <text>(S)-2-amino-6-oxohexanoate + NAD(+) + H2O = L-2-aminoadipate + NADH + 2 H(+)</text>
        <dbReference type="Rhea" id="RHEA:12308"/>
        <dbReference type="ChEBI" id="CHEBI:15377"/>
        <dbReference type="ChEBI" id="CHEBI:15378"/>
        <dbReference type="ChEBI" id="CHEBI:57540"/>
        <dbReference type="ChEBI" id="CHEBI:57945"/>
        <dbReference type="ChEBI" id="CHEBI:58321"/>
        <dbReference type="ChEBI" id="CHEBI:58672"/>
        <dbReference type="EC" id="1.2.1.31"/>
    </reaction>
</comment>
<evidence type="ECO:0000313" key="20">
    <source>
        <dbReference type="Proteomes" id="UP000189911"/>
    </source>
</evidence>
<dbReference type="InterPro" id="IPR020806">
    <property type="entry name" value="PKS_PP-bd"/>
</dbReference>
<dbReference type="CDD" id="cd05235">
    <property type="entry name" value="SDR_e1"/>
    <property type="match status" value="1"/>
</dbReference>
<dbReference type="InterPro" id="IPR006162">
    <property type="entry name" value="Ppantetheine_attach_site"/>
</dbReference>
<dbReference type="Gene3D" id="3.40.50.720">
    <property type="entry name" value="NAD(P)-binding Rossmann-like Domain"/>
    <property type="match status" value="1"/>
</dbReference>
<dbReference type="Gene3D" id="3.40.50.12780">
    <property type="entry name" value="N-terminal domain of ligase-like"/>
    <property type="match status" value="1"/>
</dbReference>
<dbReference type="PROSITE" id="PS50075">
    <property type="entry name" value="CARRIER"/>
    <property type="match status" value="1"/>
</dbReference>
<dbReference type="SUPFAM" id="SSF56801">
    <property type="entry name" value="Acetyl-CoA synthetase-like"/>
    <property type="match status" value="1"/>
</dbReference>
<evidence type="ECO:0000256" key="15">
    <source>
        <dbReference type="ARBA" id="ARBA00048260"/>
    </source>
</evidence>
<dbReference type="InterPro" id="IPR010080">
    <property type="entry name" value="Thioester_reductase-like_dom"/>
</dbReference>
<accession>A0A1G4KIR6</accession>
<keyword evidence="9" id="KW-0028">Amino-acid biosynthesis</keyword>
<dbReference type="InterPro" id="IPR010071">
    <property type="entry name" value="AA_adenyl_dom"/>
</dbReference>
<keyword evidence="12" id="KW-0457">Lysine biosynthesis</keyword>
<dbReference type="EMBL" id="LT598453">
    <property type="protein sequence ID" value="SCV04369.1"/>
    <property type="molecule type" value="Genomic_DNA"/>
</dbReference>
<comment type="catalytic activity">
    <reaction evidence="17">
        <text>(S)-2-amino-6-oxohexanoate + NADP(+) + H2O = L-2-aminoadipate + NADPH + 2 H(+)</text>
        <dbReference type="Rhea" id="RHEA:12304"/>
        <dbReference type="ChEBI" id="CHEBI:15377"/>
        <dbReference type="ChEBI" id="CHEBI:15378"/>
        <dbReference type="ChEBI" id="CHEBI:57783"/>
        <dbReference type="ChEBI" id="CHEBI:58321"/>
        <dbReference type="ChEBI" id="CHEBI:58349"/>
        <dbReference type="ChEBI" id="CHEBI:58672"/>
        <dbReference type="EC" id="1.2.1.31"/>
    </reaction>
</comment>
<dbReference type="Pfam" id="PF00550">
    <property type="entry name" value="PP-binding"/>
    <property type="match status" value="1"/>
</dbReference>
<evidence type="ECO:0000256" key="2">
    <source>
        <dbReference type="ARBA" id="ARBA00003499"/>
    </source>
</evidence>
<comment type="similarity">
    <text evidence="4">Belongs to the ATP-dependent AMP-binding enzyme family.</text>
</comment>
<evidence type="ECO:0000256" key="11">
    <source>
        <dbReference type="ARBA" id="ARBA00023002"/>
    </source>
</evidence>
<dbReference type="InterPro" id="IPR036736">
    <property type="entry name" value="ACP-like_sf"/>
</dbReference>
<evidence type="ECO:0000256" key="12">
    <source>
        <dbReference type="ARBA" id="ARBA00023154"/>
    </source>
</evidence>
<evidence type="ECO:0000256" key="8">
    <source>
        <dbReference type="ARBA" id="ARBA00022553"/>
    </source>
</evidence>
<evidence type="ECO:0000256" key="3">
    <source>
        <dbReference type="ARBA" id="ARBA00004827"/>
    </source>
</evidence>
<evidence type="ECO:0000256" key="7">
    <source>
        <dbReference type="ARBA" id="ARBA00022450"/>
    </source>
</evidence>
<dbReference type="SUPFAM" id="SSF47336">
    <property type="entry name" value="ACP-like"/>
    <property type="match status" value="1"/>
</dbReference>
<evidence type="ECO:0000256" key="13">
    <source>
        <dbReference type="ARBA" id="ARBA00031335"/>
    </source>
</evidence>
<evidence type="ECO:0000256" key="10">
    <source>
        <dbReference type="ARBA" id="ARBA00022857"/>
    </source>
</evidence>
<keyword evidence="20" id="KW-1185">Reference proteome</keyword>
<keyword evidence="11" id="KW-0560">Oxidoreductase</keyword>
<dbReference type="OrthoDB" id="329835at2759"/>
<evidence type="ECO:0000259" key="18">
    <source>
        <dbReference type="PROSITE" id="PS50075"/>
    </source>
</evidence>
<protein>
    <recommendedName>
        <fullName evidence="14">Alpha-aminoadipate reductase</fullName>
        <ecNumber evidence="6">1.2.1.31</ecNumber>
        <ecNumber evidence="5">1.2.1.95</ecNumber>
    </recommendedName>
    <alternativeName>
        <fullName evidence="13">L-aminoadipate-semialdehyde dehydrogenase</fullName>
    </alternativeName>
</protein>
<dbReference type="InterPro" id="IPR036291">
    <property type="entry name" value="NAD(P)-bd_dom_sf"/>
</dbReference>
<keyword evidence="7" id="KW-0596">Phosphopantetheine</keyword>
<dbReference type="PANTHER" id="PTHR44845:SF1">
    <property type="entry name" value="L-2-AMINOADIPATE REDUCTASE"/>
    <property type="match status" value="1"/>
</dbReference>
<dbReference type="FunFam" id="3.40.50.12780:FF:000046">
    <property type="entry name" value="L-2-aminoadipate reductase"/>
    <property type="match status" value="1"/>
</dbReference>
<dbReference type="GO" id="GO:0031177">
    <property type="term" value="F:phosphopantetheine binding"/>
    <property type="evidence" value="ECO:0007669"/>
    <property type="project" value="InterPro"/>
</dbReference>
<dbReference type="Proteomes" id="UP000189911">
    <property type="component" value="Chromosome G"/>
</dbReference>
<dbReference type="SMART" id="SM00823">
    <property type="entry name" value="PKS_PP"/>
    <property type="match status" value="1"/>
</dbReference>
<dbReference type="Pfam" id="PF00501">
    <property type="entry name" value="AMP-binding"/>
    <property type="match status" value="1"/>
</dbReference>
<comment type="function">
    <text evidence="2">Catalyzes the activation of alpha-aminoadipate by ATP-dependent adenylation and the reduction of activated alpha-aminoadipate by NADPH. The activated alpha-aminoadipate is bound to the phosphopantheinyl group of the enzyme itself before it is reduced to (S)-2-amino-6-oxohexanoate.</text>
</comment>
<dbReference type="SUPFAM" id="SSF51735">
    <property type="entry name" value="NAD(P)-binding Rossmann-fold domains"/>
    <property type="match status" value="1"/>
</dbReference>
<dbReference type="Gene3D" id="3.30.300.30">
    <property type="match status" value="1"/>
</dbReference>
<gene>
    <name evidence="19" type="ORF">LANO_0G09780G</name>
</gene>
<keyword evidence="10" id="KW-0521">NADP</keyword>
<dbReference type="EC" id="1.2.1.31" evidence="6"/>
<dbReference type="InterPro" id="IPR020845">
    <property type="entry name" value="AMP-binding_CS"/>
</dbReference>
<evidence type="ECO:0000256" key="17">
    <source>
        <dbReference type="ARBA" id="ARBA00049537"/>
    </source>
</evidence>
<dbReference type="UniPathway" id="UPA00033">
    <property type="reaction ID" value="UER00032"/>
</dbReference>
<dbReference type="InterPro" id="IPR009081">
    <property type="entry name" value="PP-bd_ACP"/>
</dbReference>
<evidence type="ECO:0000256" key="16">
    <source>
        <dbReference type="ARBA" id="ARBA00048414"/>
    </source>
</evidence>
<dbReference type="FunFam" id="3.30.300.30:FF:000035">
    <property type="entry name" value="L-2-aminoadipate reductase large subunit"/>
    <property type="match status" value="1"/>
</dbReference>
<evidence type="ECO:0000256" key="14">
    <source>
        <dbReference type="ARBA" id="ARBA00032195"/>
    </source>
</evidence>
<dbReference type="EC" id="1.2.1.95" evidence="5"/>
<dbReference type="GO" id="GO:0019878">
    <property type="term" value="P:lysine biosynthetic process via aminoadipic acid"/>
    <property type="evidence" value="ECO:0007669"/>
    <property type="project" value="UniProtKB-UniPathway"/>
</dbReference>
<evidence type="ECO:0000313" key="19">
    <source>
        <dbReference type="EMBL" id="SCV04369.1"/>
    </source>
</evidence>
<evidence type="ECO:0000256" key="4">
    <source>
        <dbReference type="ARBA" id="ARBA00006432"/>
    </source>
</evidence>
<name>A0A1G4KIR6_9SACH</name>
<dbReference type="PANTHER" id="PTHR44845">
    <property type="entry name" value="CARRIER DOMAIN-CONTAINING PROTEIN"/>
    <property type="match status" value="1"/>
</dbReference>
<dbReference type="NCBIfam" id="TIGR03443">
    <property type="entry name" value="alpha_am_amid"/>
    <property type="match status" value="1"/>
</dbReference>
<evidence type="ECO:0000256" key="5">
    <source>
        <dbReference type="ARBA" id="ARBA00012913"/>
    </source>
</evidence>
<dbReference type="PIRSF" id="PIRSF001617">
    <property type="entry name" value="Alpha-AR"/>
    <property type="match status" value="1"/>
</dbReference>
<dbReference type="Pfam" id="PF07993">
    <property type="entry name" value="NAD_binding_4"/>
    <property type="match status" value="1"/>
</dbReference>
<proteinExistence type="inferred from homology"/>
<sequence length="1457" mass="162111">MTQTAFKRHSTMTSSGEVRSPFTHIFVPSLISRWNFSFKNLYKLKKLGTEVQLCHVKNPSFVLLTPSRSSLFKMSALEQWAQKLDNPTLSVLPHDFLRPHSEPLVEQRESHVQLPQLELPHGKDPYTVVLAVWASLLYRLTGDDDIVLLVRGEKVMRFTIQPSWTFAQLYTTIAQELVSLQSLPTVCFDELSTYVQTNQEKELPPQLFRLGCLQDQSQFSLQQQYKTQLLDLVLNLQGTSTLSVVYNALLYSDLRIHILLSQFTQFISAALEDDSQIITKVSLITSSSESVLPNPTDNLGWCDFVGCIHDIFQDNAAKFPERTCVVETPGPSTQLEPRVFTYQDINRASNVVAHYLINTGIKRGDVVMIYSSRGVDLMVCVMGVLKAGATFSVIDPAYPPARQTIYLGVAKPKGLIVIRAAGQLDQLVEDYITSELDVVSRIPSIAIQQNGFVEGGALEGSRDDCLKQYESLKDTRSGVVVGPDSNPTLSFTSGSEGIPKGVLGRHFSLAYYFKWMSKQFNLSENDKFTMLSGIAHDPIQRDMFTPLFLGAQLLVPTEDDIGTPGQLAEWMNKYKATVTHLTPAMGQLLTAQATSPFPSLHHAFFVGDILTKRDCLRLQTLAENVCIVNMYGTTETQRAVSFFEVKSRSEDPLFLKSLKDVMPAGKGMLNVQLLVVNRNDPTQICGVGEIGEIYVRAGGLAEGYRGLPDLNKEKFVNNWFVEQNHWNSLDKKDNAPWREFWYGPRDRLYRTGDLGRYTPDGNCECCGRADDQVKIRGFRIELGEIDTHISQHPLVRENITLVRKNSDNEPTLITFMVPRFDKPDELSKYESEISDEVMKDPVVKGLVKFRLLSKNIKETLKKRLASYAIPSVIIVLEKLPLNPNGKVDKPKLQFPTSKQLASVAENSAVEIDDSEFSTTEREVRDLWLEVLPTRPASVMPDDSFFDLGGHSILATKMIFTLRNKLNVNLPLGTVFKYPTIKLFANEVARARASTESSGSEAVTADYYGDAKELVKTMLPKSYPSRKSLESSGSDTLNVFVTGATGFLGSYILADLLNRPTSSHKIKVYAHVRAKDEEAGMERLMKAGVIYGTWSENFSSRIQVIIGDLSKPQFGMNDDVWEDLTNEIDVIIHNGALVHWVYPYAKLREANVISTINVMNLAASGKKAKYFAFVSSTSTIDTPYYFELSDKLAAKGKGLLESDDLMGSSTGLGGGYGQSKWAAEYIIRRAGEQGLRGCIIRPGYVTGASSNGSSNTDDFLLRCLKGVVQLGKIPDIRNTVNMVPVDQVARVVTATAFYPPAQDTLEVAHVTAHPRCLFRDYMNELKQYGYSVEVESYDQWRKSLEDSVIGRNEENALYPLLHMVLDNLPENSKAPELDDSNAVFSLKRDAQWTGEDVSSGKGGTREQIGIYIAFLNRVGFLPPPPQKGALPLPEIKLSDKQVELVASGAGARGSSAAV</sequence>
<keyword evidence="8" id="KW-0597">Phosphoprotein</keyword>
<dbReference type="InterPro" id="IPR045851">
    <property type="entry name" value="AMP-bd_C_sf"/>
</dbReference>
<dbReference type="SUPFAM" id="SSF52777">
    <property type="entry name" value="CoA-dependent acyltransferases"/>
    <property type="match status" value="1"/>
</dbReference>
<dbReference type="PROSITE" id="PS00012">
    <property type="entry name" value="PHOSPHOPANTETHEINE"/>
    <property type="match status" value="1"/>
</dbReference>
<comment type="catalytic activity">
    <reaction evidence="15">
        <text>(S)-2-amino-6-oxohexanoate + AMP + diphosphate + NADP(+) = L-2-aminoadipate + ATP + NADPH + H(+)</text>
        <dbReference type="Rhea" id="RHEA:46936"/>
        <dbReference type="ChEBI" id="CHEBI:15378"/>
        <dbReference type="ChEBI" id="CHEBI:30616"/>
        <dbReference type="ChEBI" id="CHEBI:33019"/>
        <dbReference type="ChEBI" id="CHEBI:57783"/>
        <dbReference type="ChEBI" id="CHEBI:58321"/>
        <dbReference type="ChEBI" id="CHEBI:58349"/>
        <dbReference type="ChEBI" id="CHEBI:58672"/>
        <dbReference type="ChEBI" id="CHEBI:456215"/>
        <dbReference type="EC" id="1.2.1.95"/>
    </reaction>
</comment>
<comment type="pathway">
    <text evidence="3">Amino-acid biosynthesis; L-lysine biosynthesis via AAA pathway; L-lysine from L-alpha-aminoadipate (fungal route): step 1/3.</text>
</comment>
<dbReference type="PROSITE" id="PS00455">
    <property type="entry name" value="AMP_BINDING"/>
    <property type="match status" value="1"/>
</dbReference>
<reference evidence="20" key="1">
    <citation type="submission" date="2016-03" db="EMBL/GenBank/DDBJ databases">
        <authorList>
            <person name="Devillers Hugo."/>
        </authorList>
    </citation>
    <scope>NUCLEOTIDE SEQUENCE [LARGE SCALE GENOMIC DNA]</scope>
</reference>
<feature type="domain" description="Carrier" evidence="18">
    <location>
        <begin position="914"/>
        <end position="991"/>
    </location>
</feature>
<evidence type="ECO:0000256" key="6">
    <source>
        <dbReference type="ARBA" id="ARBA00013073"/>
    </source>
</evidence>
<dbReference type="NCBIfam" id="TIGR01746">
    <property type="entry name" value="Thioester-redct"/>
    <property type="match status" value="1"/>
</dbReference>
<dbReference type="Gene3D" id="3.30.559.30">
    <property type="entry name" value="Nonribosomal peptide synthetase, condensation domain"/>
    <property type="match status" value="1"/>
</dbReference>
<dbReference type="InterPro" id="IPR013120">
    <property type="entry name" value="FAR_NAD-bd"/>
</dbReference>
<dbReference type="GO" id="GO:0004043">
    <property type="term" value="F:L-aminoadipate-semialdehyde dehydrogenase [NAD(P)+] activity"/>
    <property type="evidence" value="ECO:0007669"/>
    <property type="project" value="UniProtKB-EC"/>
</dbReference>
<evidence type="ECO:0000256" key="9">
    <source>
        <dbReference type="ARBA" id="ARBA00022605"/>
    </source>
</evidence>
<dbReference type="CDD" id="cd17647">
    <property type="entry name" value="A_NRPS_alphaAR"/>
    <property type="match status" value="1"/>
</dbReference>
<evidence type="ECO:0000256" key="1">
    <source>
        <dbReference type="ARBA" id="ARBA00001957"/>
    </source>
</evidence>